<comment type="catalytic activity">
    <reaction evidence="7 9 12">
        <text>orotidine 5'-phosphate + H(+) = UMP + CO2</text>
        <dbReference type="Rhea" id="RHEA:11596"/>
        <dbReference type="ChEBI" id="CHEBI:15378"/>
        <dbReference type="ChEBI" id="CHEBI:16526"/>
        <dbReference type="ChEBI" id="CHEBI:57538"/>
        <dbReference type="ChEBI" id="CHEBI:57865"/>
        <dbReference type="EC" id="4.1.1.23"/>
    </reaction>
</comment>
<dbReference type="GO" id="GO:0004590">
    <property type="term" value="F:orotidine-5'-phosphate decarboxylase activity"/>
    <property type="evidence" value="ECO:0007669"/>
    <property type="project" value="UniProtKB-UniRule"/>
</dbReference>
<feature type="binding site" evidence="9">
    <location>
        <begin position="65"/>
        <end position="74"/>
    </location>
    <ligand>
        <name>substrate</name>
    </ligand>
</feature>
<comment type="caution">
    <text evidence="14">The sequence shown here is derived from an EMBL/GenBank/DDBJ whole genome shotgun (WGS) entry which is preliminary data.</text>
</comment>
<evidence type="ECO:0000256" key="2">
    <source>
        <dbReference type="ARBA" id="ARBA00004861"/>
    </source>
</evidence>
<feature type="active site" description="For OMPdecase activity" evidence="10">
    <location>
        <position position="70"/>
    </location>
</feature>
<keyword evidence="6 9" id="KW-0456">Lyase</keyword>
<dbReference type="FunFam" id="3.20.20.70:FF:000015">
    <property type="entry name" value="Orotidine 5'-phosphate decarboxylase"/>
    <property type="match status" value="1"/>
</dbReference>
<dbReference type="NCBIfam" id="NF001273">
    <property type="entry name" value="PRK00230.1"/>
    <property type="match status" value="1"/>
</dbReference>
<evidence type="ECO:0000256" key="1">
    <source>
        <dbReference type="ARBA" id="ARBA00002356"/>
    </source>
</evidence>
<name>A0A0C1UT59_9CYAN</name>
<keyword evidence="5 9" id="KW-0665">Pyrimidine biosynthesis</keyword>
<comment type="subunit">
    <text evidence="3 9">Homodimer.</text>
</comment>
<feature type="binding site" evidence="9 11">
    <location>
        <position position="220"/>
    </location>
    <ligand>
        <name>substrate</name>
    </ligand>
</feature>
<dbReference type="NCBIfam" id="TIGR01740">
    <property type="entry name" value="pyrF"/>
    <property type="match status" value="1"/>
</dbReference>
<evidence type="ECO:0000256" key="3">
    <source>
        <dbReference type="ARBA" id="ARBA00011738"/>
    </source>
</evidence>
<dbReference type="InterPro" id="IPR013785">
    <property type="entry name" value="Aldolase_TIM"/>
</dbReference>
<accession>A0A0C1UT59</accession>
<gene>
    <name evidence="9 14" type="primary">pyrF</name>
    <name evidence="14" type="ORF">QQ91_020135</name>
</gene>
<evidence type="ECO:0000259" key="13">
    <source>
        <dbReference type="SMART" id="SM00934"/>
    </source>
</evidence>
<evidence type="ECO:0000256" key="9">
    <source>
        <dbReference type="HAMAP-Rule" id="MF_01200"/>
    </source>
</evidence>
<feature type="binding site" evidence="9 11">
    <location>
        <position position="129"/>
    </location>
    <ligand>
        <name>substrate</name>
    </ligand>
</feature>
<feature type="binding site" evidence="9 11">
    <location>
        <position position="191"/>
    </location>
    <ligand>
        <name>substrate</name>
    </ligand>
</feature>
<evidence type="ECO:0000256" key="6">
    <source>
        <dbReference type="ARBA" id="ARBA00023239"/>
    </source>
</evidence>
<dbReference type="Pfam" id="PF00215">
    <property type="entry name" value="OMPdecase"/>
    <property type="match status" value="1"/>
</dbReference>
<evidence type="ECO:0000256" key="7">
    <source>
        <dbReference type="ARBA" id="ARBA00049157"/>
    </source>
</evidence>
<dbReference type="PANTHER" id="PTHR32119:SF2">
    <property type="entry name" value="OROTIDINE 5'-PHOSPHATE DECARBOXYLASE"/>
    <property type="match status" value="1"/>
</dbReference>
<dbReference type="EMBL" id="JTHE02000003">
    <property type="protein sequence ID" value="NEV69410.1"/>
    <property type="molecule type" value="Genomic_DNA"/>
</dbReference>
<dbReference type="Gene3D" id="3.20.20.70">
    <property type="entry name" value="Aldolase class I"/>
    <property type="match status" value="1"/>
</dbReference>
<feature type="binding site" evidence="9 11">
    <location>
        <position position="221"/>
    </location>
    <ligand>
        <name>substrate</name>
    </ligand>
</feature>
<dbReference type="InterPro" id="IPR011060">
    <property type="entry name" value="RibuloseP-bd_barrel"/>
</dbReference>
<evidence type="ECO:0000256" key="8">
    <source>
        <dbReference type="ARBA" id="ARBA00061012"/>
    </source>
</evidence>
<dbReference type="UniPathway" id="UPA00070">
    <property type="reaction ID" value="UER00120"/>
</dbReference>
<feature type="binding site" evidence="9 11">
    <location>
        <position position="200"/>
    </location>
    <ligand>
        <name>substrate</name>
    </ligand>
</feature>
<dbReference type="InterPro" id="IPR047596">
    <property type="entry name" value="OMPdecase_bac"/>
</dbReference>
<evidence type="ECO:0000256" key="11">
    <source>
        <dbReference type="PIRSR" id="PIRSR614732-2"/>
    </source>
</evidence>
<dbReference type="EC" id="4.1.1.23" evidence="9"/>
<dbReference type="PROSITE" id="PS00156">
    <property type="entry name" value="OMPDECASE"/>
    <property type="match status" value="1"/>
</dbReference>
<dbReference type="InterPro" id="IPR014732">
    <property type="entry name" value="OMPdecase"/>
</dbReference>
<dbReference type="GO" id="GO:0005829">
    <property type="term" value="C:cytosol"/>
    <property type="evidence" value="ECO:0007669"/>
    <property type="project" value="TreeGrafter"/>
</dbReference>
<organism evidence="14">
    <name type="scientific">Lyngbya confervoides BDU141951</name>
    <dbReference type="NCBI Taxonomy" id="1574623"/>
    <lineage>
        <taxon>Bacteria</taxon>
        <taxon>Bacillati</taxon>
        <taxon>Cyanobacteriota</taxon>
        <taxon>Cyanophyceae</taxon>
        <taxon>Oscillatoriophycideae</taxon>
        <taxon>Oscillatoriales</taxon>
        <taxon>Microcoleaceae</taxon>
        <taxon>Lyngbya</taxon>
    </lineage>
</organism>
<evidence type="ECO:0000256" key="12">
    <source>
        <dbReference type="RuleBase" id="RU000512"/>
    </source>
</evidence>
<feature type="active site" description="For OMPdecase activity" evidence="10">
    <location>
        <position position="67"/>
    </location>
</feature>
<feature type="domain" description="Orotidine 5'-phosphate decarboxylase" evidence="13">
    <location>
        <begin position="11"/>
        <end position="236"/>
    </location>
</feature>
<dbReference type="HAMAP" id="MF_01200_B">
    <property type="entry name" value="OMPdecase_type1_B"/>
    <property type="match status" value="1"/>
</dbReference>
<dbReference type="CDD" id="cd04725">
    <property type="entry name" value="OMP_decarboxylase_like"/>
    <property type="match status" value="1"/>
</dbReference>
<proteinExistence type="inferred from homology"/>
<comment type="pathway">
    <text evidence="2 9 12">Pyrimidine metabolism; UMP biosynthesis via de novo pathway; UMP from orotate: step 2/2.</text>
</comment>
<dbReference type="PANTHER" id="PTHR32119">
    <property type="entry name" value="OROTIDINE 5'-PHOSPHATE DECARBOXYLASE"/>
    <property type="match status" value="1"/>
</dbReference>
<evidence type="ECO:0000256" key="4">
    <source>
        <dbReference type="ARBA" id="ARBA00022793"/>
    </source>
</evidence>
<evidence type="ECO:0000313" key="14">
    <source>
        <dbReference type="EMBL" id="NEV69410.1"/>
    </source>
</evidence>
<feature type="binding site" evidence="9 11">
    <location>
        <position position="17"/>
    </location>
    <ligand>
        <name>substrate</name>
    </ligand>
</feature>
<reference evidence="14" key="3">
    <citation type="submission" date="2020-02" db="EMBL/GenBank/DDBJ databases">
        <authorList>
            <person name="Sarangi A.N."/>
            <person name="Ghosh S."/>
            <person name="Mukherjee M."/>
            <person name="Tripathy S."/>
        </authorList>
    </citation>
    <scope>NUCLEOTIDE SEQUENCE</scope>
    <source>
        <strain evidence="14">BDU141951</strain>
    </source>
</reference>
<feature type="active site" description="Proton donor" evidence="9">
    <location>
        <position position="67"/>
    </location>
</feature>
<dbReference type="GO" id="GO:0006207">
    <property type="term" value="P:'de novo' pyrimidine nucleobase biosynthetic process"/>
    <property type="evidence" value="ECO:0007669"/>
    <property type="project" value="InterPro"/>
</dbReference>
<comment type="similarity">
    <text evidence="8 9">Belongs to the OMP decarboxylase family. Type 1 subfamily.</text>
</comment>
<dbReference type="InterPro" id="IPR018089">
    <property type="entry name" value="OMPdecase_AS"/>
</dbReference>
<evidence type="ECO:0000256" key="5">
    <source>
        <dbReference type="ARBA" id="ARBA00022975"/>
    </source>
</evidence>
<feature type="binding site" evidence="9 11">
    <location>
        <position position="38"/>
    </location>
    <ligand>
        <name>substrate</name>
    </ligand>
</feature>
<dbReference type="AlphaFoldDB" id="A0A0C1UT59"/>
<evidence type="ECO:0000256" key="10">
    <source>
        <dbReference type="PIRSR" id="PIRSR614732-1"/>
    </source>
</evidence>
<dbReference type="SMART" id="SM00934">
    <property type="entry name" value="OMPdecase"/>
    <property type="match status" value="1"/>
</dbReference>
<keyword evidence="4 9" id="KW-0210">Decarboxylase</keyword>
<feature type="active site" description="For OMPdecase activity" evidence="10">
    <location>
        <position position="65"/>
    </location>
</feature>
<reference evidence="14" key="2">
    <citation type="journal article" date="2015" name="Genome Announc.">
        <title>Draft Genome Sequence of Filamentous Marine Cyanobacterium Lyngbya confervoides Strain BDU141951.</title>
        <authorList>
            <person name="Chandrababunaidu M.M."/>
            <person name="Sen D."/>
            <person name="Tripathy S."/>
        </authorList>
    </citation>
    <scope>NUCLEOTIDE SEQUENCE</scope>
    <source>
        <strain evidence="14">BDU141951</strain>
    </source>
</reference>
<dbReference type="InterPro" id="IPR001754">
    <property type="entry name" value="OMPdeCOase_dom"/>
</dbReference>
<comment type="function">
    <text evidence="1 9">Catalyzes the decarboxylation of orotidine 5'-monophosphate (OMP) to uridine 5'-monophosphate (UMP).</text>
</comment>
<reference evidence="14" key="1">
    <citation type="submission" date="2014-11" db="EMBL/GenBank/DDBJ databases">
        <authorList>
            <person name="Malar M.C."/>
            <person name="Sen D."/>
            <person name="Tripathy S."/>
        </authorList>
    </citation>
    <scope>NUCLEOTIDE SEQUENCE</scope>
    <source>
        <strain evidence="14">BDU141951</strain>
    </source>
</reference>
<dbReference type="GO" id="GO:0044205">
    <property type="term" value="P:'de novo' UMP biosynthetic process"/>
    <property type="evidence" value="ECO:0007669"/>
    <property type="project" value="UniProtKB-UniRule"/>
</dbReference>
<dbReference type="SUPFAM" id="SSF51366">
    <property type="entry name" value="Ribulose-phoshate binding barrel"/>
    <property type="match status" value="1"/>
</dbReference>
<sequence>MLQCLNAPAERIIVPLDVPDAESARRLIDDIPTVTFWKVGLELFVSSGPEILTYLKEQGKRIFLDLKFHDIPNTMAGACRAAGRYGVDLVTVHAPAGLAALQASQQAATEGAVAAGMVAPQLIAVTVLTSIDARSLAFDLKIPLELSDYALQMALLSQQAGLAGSVCSPHEAELLRRCCGADWLLVCPGVRPNWAQAGDQRRVMTPQEAIAAGANYLVIGRPITQADEPNVAFQRICDELTLQ</sequence>
<protein>
    <recommendedName>
        <fullName evidence="9">Orotidine 5'-phosphate decarboxylase</fullName>
        <ecNumber evidence="9">4.1.1.23</ecNumber>
    </recommendedName>
    <alternativeName>
        <fullName evidence="9">OMP decarboxylase</fullName>
        <shortName evidence="9">OMPDCase</shortName>
        <shortName evidence="9">OMPdecase</shortName>
    </alternativeName>
</protein>